<evidence type="ECO:0000259" key="3">
    <source>
        <dbReference type="Pfam" id="PF00144"/>
    </source>
</evidence>
<dbReference type="InterPro" id="IPR012338">
    <property type="entry name" value="Beta-lactam/transpept-like"/>
</dbReference>
<evidence type="ECO:0000313" key="5">
    <source>
        <dbReference type="Proteomes" id="UP000002357"/>
    </source>
</evidence>
<evidence type="ECO:0000256" key="1">
    <source>
        <dbReference type="SAM" id="MobiDB-lite"/>
    </source>
</evidence>
<dbReference type="SUPFAM" id="SSF56601">
    <property type="entry name" value="beta-lactamase/transpeptidase-like"/>
    <property type="match status" value="1"/>
</dbReference>
<feature type="signal peptide" evidence="2">
    <location>
        <begin position="1"/>
        <end position="31"/>
    </location>
</feature>
<organism evidence="4 5">
    <name type="scientific">Streptomyces clavuligerus</name>
    <dbReference type="NCBI Taxonomy" id="1901"/>
    <lineage>
        <taxon>Bacteria</taxon>
        <taxon>Bacillati</taxon>
        <taxon>Actinomycetota</taxon>
        <taxon>Actinomycetes</taxon>
        <taxon>Kitasatosporales</taxon>
        <taxon>Streptomycetaceae</taxon>
        <taxon>Streptomyces</taxon>
    </lineage>
</organism>
<evidence type="ECO:0000313" key="4">
    <source>
        <dbReference type="EMBL" id="EFG06531.1"/>
    </source>
</evidence>
<dbReference type="KEGG" id="sclf:BB341_20890"/>
<dbReference type="InterPro" id="IPR050491">
    <property type="entry name" value="AmpC-like"/>
</dbReference>
<feature type="compositionally biased region" description="Low complexity" evidence="1">
    <location>
        <begin position="36"/>
        <end position="55"/>
    </location>
</feature>
<dbReference type="PANTHER" id="PTHR46825">
    <property type="entry name" value="D-ALANYL-D-ALANINE-CARBOXYPEPTIDASE/ENDOPEPTIDASE AMPH"/>
    <property type="match status" value="1"/>
</dbReference>
<sequence length="420" mass="45036">MTTARRIRRLGTVGLVATAVAATAFTAPAQAAPAQAGTGQAGTAQQQTRTAQTSTAHDRTQQALDALVRAGATGVTAAVTDRDGVWKGTAGLGDTATSTPRGANDRFRIGSVTKTFVATVLLQMEAEGRLDLDDTVEKHLPGLVRGNGNDGRKITVRQLLNHTSGLFNYTSDPEFAQRNLFAPGFFERRYDTHTPRDLVRVALKHRPDFAPGAGHSYSNTGYILAGMIIEKAGGNSYEHEIRERIIKPLKLRATILPGTNPRLPAPSARNYSSLTPDPAAPAVHDVTEHNMTWGWAAGDMISTTTDLNRFFGALMRGRLLPQRQLDAMLTAVPSSSHPLYSGYGLGIYTVRNACGAELWSHSGGVVGAGTEAVTTRDGRHTLTYNVNDDQVSRLSQVSVVDAEFCGTSTSDSTERRVPLR</sequence>
<dbReference type="Gene3D" id="3.40.710.10">
    <property type="entry name" value="DD-peptidase/beta-lactamase superfamily"/>
    <property type="match status" value="1"/>
</dbReference>
<dbReference type="eggNOG" id="COG1680">
    <property type="taxonomic scope" value="Bacteria"/>
</dbReference>
<dbReference type="SMR" id="E2Q0Y8"/>
<dbReference type="EMBL" id="CM000913">
    <property type="protein sequence ID" value="EFG06531.1"/>
    <property type="molecule type" value="Genomic_DNA"/>
</dbReference>
<dbReference type="OrthoDB" id="5177574at2"/>
<proteinExistence type="predicted"/>
<feature type="chain" id="PRO_5039163083" evidence="2">
    <location>
        <begin position="32"/>
        <end position="420"/>
    </location>
</feature>
<dbReference type="InterPro" id="IPR001466">
    <property type="entry name" value="Beta-lactam-related"/>
</dbReference>
<dbReference type="MEROPS" id="S12.003"/>
<dbReference type="PANTHER" id="PTHR46825:SF7">
    <property type="entry name" value="D-ALANYL-D-ALANINE CARBOXYPEPTIDASE"/>
    <property type="match status" value="1"/>
</dbReference>
<gene>
    <name evidence="4" type="ORF">SCLAV_1453</name>
</gene>
<dbReference type="Pfam" id="PF00144">
    <property type="entry name" value="Beta-lactamase"/>
    <property type="match status" value="1"/>
</dbReference>
<protein>
    <submittedName>
        <fullName evidence="4">Alkaline d-peptidase</fullName>
    </submittedName>
</protein>
<dbReference type="GeneID" id="93731918"/>
<name>E2Q0Y8_STRCL</name>
<accession>E2Q0Y8</accession>
<dbReference type="AlphaFoldDB" id="E2Q0Y8"/>
<evidence type="ECO:0000256" key="2">
    <source>
        <dbReference type="SAM" id="SignalP"/>
    </source>
</evidence>
<keyword evidence="5" id="KW-1185">Reference proteome</keyword>
<dbReference type="Proteomes" id="UP000002357">
    <property type="component" value="Chromosome"/>
</dbReference>
<feature type="region of interest" description="Disordered" evidence="1">
    <location>
        <begin position="36"/>
        <end position="59"/>
    </location>
</feature>
<dbReference type="RefSeq" id="WP_003960268.1">
    <property type="nucleotide sequence ID" value="NZ_CM000913.1"/>
</dbReference>
<keyword evidence="2" id="KW-0732">Signal</keyword>
<feature type="domain" description="Beta-lactamase-related" evidence="3">
    <location>
        <begin position="65"/>
        <end position="390"/>
    </location>
</feature>
<reference evidence="4 5" key="1">
    <citation type="journal article" date="2010" name="Genome Biol. Evol.">
        <title>The sequence of a 1.8-mb bacterial linear plasmid reveals a rich evolutionary reservoir of secondary metabolic pathways.</title>
        <authorList>
            <person name="Medema M.H."/>
            <person name="Trefzer A."/>
            <person name="Kovalchuk A."/>
            <person name="van den Berg M."/>
            <person name="Mueller U."/>
            <person name="Heijne W."/>
            <person name="Wu L."/>
            <person name="Alam M.T."/>
            <person name="Ronning C.M."/>
            <person name="Nierman W.C."/>
            <person name="Bovenberg R.A.L."/>
            <person name="Breitling R."/>
            <person name="Takano E."/>
        </authorList>
    </citation>
    <scope>NUCLEOTIDE SEQUENCE [LARGE SCALE GENOMIC DNA]</scope>
    <source>
        <strain evidence="5">ATCC 27064 / DSM 738 / JCM 4710 / NBRC 13307 / NCIMB 12785 / NRRL 3585 / VKM Ac-602</strain>
    </source>
</reference>